<keyword evidence="2" id="KW-0812">Transmembrane</keyword>
<dbReference type="AlphaFoldDB" id="A0A1H6RBK5"/>
<feature type="transmembrane region" description="Helical" evidence="2">
    <location>
        <begin position="54"/>
        <end position="72"/>
    </location>
</feature>
<dbReference type="GO" id="GO:0016787">
    <property type="term" value="F:hydrolase activity"/>
    <property type="evidence" value="ECO:0007669"/>
    <property type="project" value="UniProtKB-KW"/>
</dbReference>
<accession>A0A2H4Q2D5</accession>
<feature type="transmembrane region" description="Helical" evidence="2">
    <location>
        <begin position="84"/>
        <end position="102"/>
    </location>
</feature>
<keyword evidence="2" id="KW-1133">Transmembrane helix</keyword>
<evidence type="ECO:0000313" key="4">
    <source>
        <dbReference type="Proteomes" id="UP000198888"/>
    </source>
</evidence>
<keyword evidence="2" id="KW-0472">Membrane</keyword>
<dbReference type="RefSeq" id="WP_089670693.1">
    <property type="nucleotide sequence ID" value="NZ_CP024845.1"/>
</dbReference>
<feature type="transmembrane region" description="Helical" evidence="2">
    <location>
        <begin position="189"/>
        <end position="209"/>
    </location>
</feature>
<feature type="compositionally biased region" description="Polar residues" evidence="1">
    <location>
        <begin position="154"/>
        <end position="175"/>
    </location>
</feature>
<evidence type="ECO:0000313" key="3">
    <source>
        <dbReference type="EMBL" id="SEI49160.1"/>
    </source>
</evidence>
<feature type="transmembrane region" description="Helical" evidence="2">
    <location>
        <begin position="30"/>
        <end position="48"/>
    </location>
</feature>
<keyword evidence="3" id="KW-0378">Hydrolase</keyword>
<gene>
    <name evidence="3" type="ORF">SAMN05444271_101193</name>
</gene>
<proteinExistence type="predicted"/>
<dbReference type="KEGG" id="hae:halTADL_1772"/>
<dbReference type="Pfam" id="PF04307">
    <property type="entry name" value="YdjM"/>
    <property type="match status" value="1"/>
</dbReference>
<feature type="transmembrane region" description="Helical" evidence="2">
    <location>
        <begin position="6"/>
        <end position="23"/>
    </location>
</feature>
<organism evidence="3 4">
    <name type="scientific">Halohasta litchfieldiae</name>
    <dbReference type="NCBI Taxonomy" id="1073996"/>
    <lineage>
        <taxon>Archaea</taxon>
        <taxon>Methanobacteriati</taxon>
        <taxon>Methanobacteriota</taxon>
        <taxon>Stenosarchaea group</taxon>
        <taxon>Halobacteria</taxon>
        <taxon>Halobacteriales</taxon>
        <taxon>Haloferacaceae</taxon>
        <taxon>Halohasta</taxon>
    </lineage>
</organism>
<accession>A0A1H6RBK5</accession>
<evidence type="ECO:0000256" key="1">
    <source>
        <dbReference type="SAM" id="MobiDB-lite"/>
    </source>
</evidence>
<keyword evidence="4" id="KW-1185">Reference proteome</keyword>
<protein>
    <submittedName>
        <fullName evidence="3">LexA-binding, inner membrane-associated putative hydrolase</fullName>
    </submittedName>
</protein>
<dbReference type="InterPro" id="IPR007404">
    <property type="entry name" value="YdjM-like"/>
</dbReference>
<dbReference type="GeneID" id="35002558"/>
<dbReference type="Proteomes" id="UP000198888">
    <property type="component" value="Unassembled WGS sequence"/>
</dbReference>
<reference evidence="3 4" key="1">
    <citation type="submission" date="2016-10" db="EMBL/GenBank/DDBJ databases">
        <authorList>
            <person name="de Groot N.N."/>
        </authorList>
    </citation>
    <scope>NUCLEOTIDE SEQUENCE [LARGE SCALE GENOMIC DNA]</scope>
    <source>
        <strain evidence="3 4">DSM 22187</strain>
    </source>
</reference>
<dbReference type="OrthoDB" id="252570at2157"/>
<dbReference type="EMBL" id="FNYR01000001">
    <property type="protein sequence ID" value="SEI49160.1"/>
    <property type="molecule type" value="Genomic_DNA"/>
</dbReference>
<evidence type="ECO:0000256" key="2">
    <source>
        <dbReference type="SAM" id="Phobius"/>
    </source>
</evidence>
<sequence>MPTSVVHAAVAFLLAVGLLGRFYDRRALAVVLAVVLFPELDAAVGLVMDGAHRTVFHTLSTSVVAAGVVYWETNRKESWLRGRWGAYGVRLAWVAVFVHTFAHLGLDWAHLSGINIVWPLVDQFVTLEGELYLSSTEGVVQTFVDIAIDPETGQQTVDAGQGGTTANTHVSTPVQPSKDPQPGPVDRRFPIAVGGWQLYFLLTGAFALLGRKLQSTPAVEEN</sequence>
<dbReference type="STRING" id="1073996.SAMN05444271_101193"/>
<name>A0A1H6RBK5_9EURY</name>
<feature type="region of interest" description="Disordered" evidence="1">
    <location>
        <begin position="154"/>
        <end position="186"/>
    </location>
</feature>